<dbReference type="InterPro" id="IPR036390">
    <property type="entry name" value="WH_DNA-bd_sf"/>
</dbReference>
<dbReference type="InterPro" id="IPR036388">
    <property type="entry name" value="WH-like_DNA-bd_sf"/>
</dbReference>
<evidence type="ECO:0000313" key="1">
    <source>
        <dbReference type="EMBL" id="KAB2823397.1"/>
    </source>
</evidence>
<dbReference type="Gene3D" id="1.10.10.10">
    <property type="entry name" value="Winged helix-like DNA-binding domain superfamily/Winged helix DNA-binding domain"/>
    <property type="match status" value="1"/>
</dbReference>
<proteinExistence type="predicted"/>
<evidence type="ECO:0000313" key="2">
    <source>
        <dbReference type="Proteomes" id="UP000434870"/>
    </source>
</evidence>
<protein>
    <submittedName>
        <fullName evidence="1">Replication initiation protein</fullName>
    </submittedName>
</protein>
<dbReference type="Proteomes" id="UP000434870">
    <property type="component" value="Unassembled WGS sequence"/>
</dbReference>
<dbReference type="Pfam" id="PF21205">
    <property type="entry name" value="Rep3_C"/>
    <property type="match status" value="1"/>
</dbReference>
<dbReference type="AlphaFoldDB" id="A0A6N6RPI9"/>
<reference evidence="1 2" key="1">
    <citation type="submission" date="2019-09" db="EMBL/GenBank/DDBJ databases">
        <title>Genome of Aliivibrio finisterrensis LMG 23869 (type strain).</title>
        <authorList>
            <person name="Bowman J.P."/>
        </authorList>
    </citation>
    <scope>NUCLEOTIDE SEQUENCE [LARGE SCALE GENOMIC DNA]</scope>
    <source>
        <strain evidence="1 2">LMG 23869</strain>
    </source>
</reference>
<dbReference type="SUPFAM" id="SSF46785">
    <property type="entry name" value="Winged helix' DNA-binding domain"/>
    <property type="match status" value="1"/>
</dbReference>
<dbReference type="EMBL" id="WBVP01000024">
    <property type="protein sequence ID" value="KAB2823397.1"/>
    <property type="molecule type" value="Genomic_DNA"/>
</dbReference>
<comment type="caution">
    <text evidence="1">The sequence shown here is derived from an EMBL/GenBank/DDBJ whole genome shotgun (WGS) entry which is preliminary data.</text>
</comment>
<organism evidence="1 2">
    <name type="scientific">Aliivibrio finisterrensis</name>
    <dbReference type="NCBI Taxonomy" id="511998"/>
    <lineage>
        <taxon>Bacteria</taxon>
        <taxon>Pseudomonadati</taxon>
        <taxon>Pseudomonadota</taxon>
        <taxon>Gammaproteobacteria</taxon>
        <taxon>Vibrionales</taxon>
        <taxon>Vibrionaceae</taxon>
        <taxon>Aliivibrio</taxon>
    </lineage>
</organism>
<gene>
    <name evidence="1" type="ORF">F8B77_15710</name>
</gene>
<name>A0A6N6RPI9_9GAMM</name>
<sequence>MKFEEAAKLTSPFSYRLYQWFNEAKNLNSSKENGTIKVSLDLEWMKKQSGLEGKYERWDVFKAKVINPAVEQINAKTDISVIWKPVKNGRKVDAIQFNYVLEKDESCMKPLRPRLFRRPKVLKGSHEEGVWMRKNLALLLEYEVQLKQYDNKEKLTLADLRKIADYASICDKITEDRVRNEIALRTKKL</sequence>
<accession>A0A6N6RPI9</accession>